<organism evidence="1">
    <name type="scientific">viral metagenome</name>
    <dbReference type="NCBI Taxonomy" id="1070528"/>
    <lineage>
        <taxon>unclassified sequences</taxon>
        <taxon>metagenomes</taxon>
        <taxon>organismal metagenomes</taxon>
    </lineage>
</organism>
<dbReference type="AlphaFoldDB" id="A0A6C0KV19"/>
<dbReference type="GO" id="GO:0016281">
    <property type="term" value="C:eukaryotic translation initiation factor 4F complex"/>
    <property type="evidence" value="ECO:0007669"/>
    <property type="project" value="TreeGrafter"/>
</dbReference>
<dbReference type="InterPro" id="IPR023398">
    <property type="entry name" value="TIF_eIF4e-like"/>
</dbReference>
<dbReference type="Gene3D" id="3.30.760.10">
    <property type="entry name" value="RNA Cap, Translation Initiation Factor Eif4e"/>
    <property type="match status" value="1"/>
</dbReference>
<dbReference type="GO" id="GO:0003743">
    <property type="term" value="F:translation initiation factor activity"/>
    <property type="evidence" value="ECO:0007669"/>
    <property type="project" value="InterPro"/>
</dbReference>
<reference evidence="1" key="1">
    <citation type="journal article" date="2020" name="Nature">
        <title>Giant virus diversity and host interactions through global metagenomics.</title>
        <authorList>
            <person name="Schulz F."/>
            <person name="Roux S."/>
            <person name="Paez-Espino D."/>
            <person name="Jungbluth S."/>
            <person name="Walsh D.A."/>
            <person name="Denef V.J."/>
            <person name="McMahon K.D."/>
            <person name="Konstantinidis K.T."/>
            <person name="Eloe-Fadrosh E.A."/>
            <person name="Kyrpides N.C."/>
            <person name="Woyke T."/>
        </authorList>
    </citation>
    <scope>NUCLEOTIDE SEQUENCE</scope>
    <source>
        <strain evidence="1">GVMAG-S-3300013093-109</strain>
    </source>
</reference>
<dbReference type="SUPFAM" id="SSF55418">
    <property type="entry name" value="eIF4e-like"/>
    <property type="match status" value="1"/>
</dbReference>
<evidence type="ECO:0008006" key="2">
    <source>
        <dbReference type="Google" id="ProtNLM"/>
    </source>
</evidence>
<sequence>MASDESTIALSSAIPTGPWTIYFHSPEETKWTLNTFVSLGSMKTWGQFWSIIEVLKSESFSDGMFFLMRDPAPPLWESHHHIRGGCYSFRCSKKEAPEVYLTYIIATMMNGVTHDTNNKINGISISPKRGFNIIKLWNSDSLFDKPSNLVTVSSIRDSDIIYTPFVQKKM</sequence>
<proteinExistence type="predicted"/>
<dbReference type="Pfam" id="PF01652">
    <property type="entry name" value="IF4E"/>
    <property type="match status" value="1"/>
</dbReference>
<dbReference type="PANTHER" id="PTHR11960">
    <property type="entry name" value="EUKARYOTIC TRANSLATION INITIATION FACTOR 4E RELATED"/>
    <property type="match status" value="1"/>
</dbReference>
<name>A0A6C0KV19_9ZZZZ</name>
<protein>
    <recommendedName>
        <fullName evidence="2">Eukaryotic translation initiation factor 4E</fullName>
    </recommendedName>
</protein>
<dbReference type="InterPro" id="IPR001040">
    <property type="entry name" value="TIF_eIF_4E"/>
</dbReference>
<dbReference type="GO" id="GO:0000340">
    <property type="term" value="F:RNA 7-methylguanosine cap binding"/>
    <property type="evidence" value="ECO:0007669"/>
    <property type="project" value="TreeGrafter"/>
</dbReference>
<evidence type="ECO:0000313" key="1">
    <source>
        <dbReference type="EMBL" id="QHU20537.1"/>
    </source>
</evidence>
<dbReference type="EMBL" id="MN740969">
    <property type="protein sequence ID" value="QHU20537.1"/>
    <property type="molecule type" value="Genomic_DNA"/>
</dbReference>
<accession>A0A6C0KV19</accession>